<dbReference type="GO" id="GO:0032981">
    <property type="term" value="P:mitochondrial respiratory chain complex I assembly"/>
    <property type="evidence" value="ECO:0007669"/>
    <property type="project" value="InterPro"/>
</dbReference>
<dbReference type="OrthoDB" id="2434756at2759"/>
<dbReference type="InterPro" id="IPR009622">
    <property type="entry name" value="NDUFAF4"/>
</dbReference>
<dbReference type="AlphaFoldDB" id="A0A8K0JUU0"/>
<dbReference type="Pfam" id="PF06784">
    <property type="entry name" value="UPF0240"/>
    <property type="match status" value="1"/>
</dbReference>
<evidence type="ECO:0000313" key="3">
    <source>
        <dbReference type="Proteomes" id="UP000792457"/>
    </source>
</evidence>
<keyword evidence="3" id="KW-1185">Reference proteome</keyword>
<reference evidence="2" key="2">
    <citation type="submission" date="2017-10" db="EMBL/GenBank/DDBJ databases">
        <title>Ladona fulva Genome sequencing and assembly.</title>
        <authorList>
            <person name="Murali S."/>
            <person name="Richards S."/>
            <person name="Bandaranaike D."/>
            <person name="Bellair M."/>
            <person name="Blankenburg K."/>
            <person name="Chao H."/>
            <person name="Dinh H."/>
            <person name="Doddapaneni H."/>
            <person name="Dugan-Rocha S."/>
            <person name="Elkadiri S."/>
            <person name="Gnanaolivu R."/>
            <person name="Hernandez B."/>
            <person name="Skinner E."/>
            <person name="Javaid M."/>
            <person name="Lee S."/>
            <person name="Li M."/>
            <person name="Ming W."/>
            <person name="Munidasa M."/>
            <person name="Muniz J."/>
            <person name="Nguyen L."/>
            <person name="Hughes D."/>
            <person name="Osuji N."/>
            <person name="Pu L.-L."/>
            <person name="Puazo M."/>
            <person name="Qu C."/>
            <person name="Quiroz J."/>
            <person name="Raj R."/>
            <person name="Weissenberger G."/>
            <person name="Xin Y."/>
            <person name="Zou X."/>
            <person name="Han Y."/>
            <person name="Worley K."/>
            <person name="Muzny D."/>
            <person name="Gibbs R."/>
        </authorList>
    </citation>
    <scope>NUCLEOTIDE SEQUENCE</scope>
    <source>
        <strain evidence="2">Sampled in the wild</strain>
    </source>
</reference>
<proteinExistence type="predicted"/>
<organism evidence="2 3">
    <name type="scientific">Ladona fulva</name>
    <name type="common">Scarce chaser dragonfly</name>
    <name type="synonym">Libellula fulva</name>
    <dbReference type="NCBI Taxonomy" id="123851"/>
    <lineage>
        <taxon>Eukaryota</taxon>
        <taxon>Metazoa</taxon>
        <taxon>Ecdysozoa</taxon>
        <taxon>Arthropoda</taxon>
        <taxon>Hexapoda</taxon>
        <taxon>Insecta</taxon>
        <taxon>Pterygota</taxon>
        <taxon>Palaeoptera</taxon>
        <taxon>Odonata</taxon>
        <taxon>Epiprocta</taxon>
        <taxon>Anisoptera</taxon>
        <taxon>Libelluloidea</taxon>
        <taxon>Libellulidae</taxon>
        <taxon>Ladona</taxon>
    </lineage>
</organism>
<sequence>MGLIVSSLTRRIKSFNIENRAHREISKEKPSPAPRYPSTAKEIERIMKENPEIVNQHLQKNEELYERLKEVYLTSQDIKIEPKKVAEGTRPLPLNRSAPEDTDFGFPEPSMLPKGRITLRQALKLISDYQSDPSSKPISAIAAEHNLGVEMTENIVKYFKTFELYVPETKTAATGTKITEIESGEKVKDDK</sequence>
<evidence type="ECO:0008006" key="4">
    <source>
        <dbReference type="Google" id="ProtNLM"/>
    </source>
</evidence>
<reference evidence="2" key="1">
    <citation type="submission" date="2013-04" db="EMBL/GenBank/DDBJ databases">
        <authorList>
            <person name="Qu J."/>
            <person name="Murali S.C."/>
            <person name="Bandaranaike D."/>
            <person name="Bellair M."/>
            <person name="Blankenburg K."/>
            <person name="Chao H."/>
            <person name="Dinh H."/>
            <person name="Doddapaneni H."/>
            <person name="Downs B."/>
            <person name="Dugan-Rocha S."/>
            <person name="Elkadiri S."/>
            <person name="Gnanaolivu R.D."/>
            <person name="Hernandez B."/>
            <person name="Javaid M."/>
            <person name="Jayaseelan J.C."/>
            <person name="Lee S."/>
            <person name="Li M."/>
            <person name="Ming W."/>
            <person name="Munidasa M."/>
            <person name="Muniz J."/>
            <person name="Nguyen L."/>
            <person name="Ongeri F."/>
            <person name="Osuji N."/>
            <person name="Pu L.-L."/>
            <person name="Puazo M."/>
            <person name="Qu C."/>
            <person name="Quiroz J."/>
            <person name="Raj R."/>
            <person name="Weissenberger G."/>
            <person name="Xin Y."/>
            <person name="Zou X."/>
            <person name="Han Y."/>
            <person name="Richards S."/>
            <person name="Worley K."/>
            <person name="Muzny D."/>
            <person name="Gibbs R."/>
        </authorList>
    </citation>
    <scope>NUCLEOTIDE SEQUENCE</scope>
    <source>
        <strain evidence="2">Sampled in the wild</strain>
    </source>
</reference>
<protein>
    <recommendedName>
        <fullName evidence="4">NADH dehydrogenase [ubiquinone] 1 alpha subcomplex assembly factor 4</fullName>
    </recommendedName>
</protein>
<gene>
    <name evidence="2" type="ORF">J437_LFUL002014</name>
</gene>
<dbReference type="GO" id="GO:0005739">
    <property type="term" value="C:mitochondrion"/>
    <property type="evidence" value="ECO:0007669"/>
    <property type="project" value="TreeGrafter"/>
</dbReference>
<comment type="caution">
    <text evidence="2">The sequence shown here is derived from an EMBL/GenBank/DDBJ whole genome shotgun (WGS) entry which is preliminary data.</text>
</comment>
<feature type="region of interest" description="Disordered" evidence="1">
    <location>
        <begin position="88"/>
        <end position="110"/>
    </location>
</feature>
<dbReference type="PANTHER" id="PTHR13338:SF4">
    <property type="entry name" value="NADH DEHYDROGENASE [UBIQUINONE] 1 ALPHA SUBCOMPLEX ASSEMBLY FACTOR 4"/>
    <property type="match status" value="1"/>
</dbReference>
<evidence type="ECO:0000256" key="1">
    <source>
        <dbReference type="SAM" id="MobiDB-lite"/>
    </source>
</evidence>
<name>A0A8K0JUU0_LADFU</name>
<dbReference type="Proteomes" id="UP000792457">
    <property type="component" value="Unassembled WGS sequence"/>
</dbReference>
<dbReference type="EMBL" id="KZ308152">
    <property type="protein sequence ID" value="KAG8223066.1"/>
    <property type="molecule type" value="Genomic_DNA"/>
</dbReference>
<accession>A0A8K0JUU0</accession>
<evidence type="ECO:0000313" key="2">
    <source>
        <dbReference type="EMBL" id="KAG8223066.1"/>
    </source>
</evidence>
<dbReference type="PANTHER" id="PTHR13338">
    <property type="entry name" value="UPF0240 PROTEIN"/>
    <property type="match status" value="1"/>
</dbReference>